<keyword evidence="4" id="KW-1185">Reference proteome</keyword>
<feature type="region of interest" description="Disordered" evidence="2">
    <location>
        <begin position="117"/>
        <end position="159"/>
    </location>
</feature>
<protein>
    <submittedName>
        <fullName evidence="3">Uncharacterized protein</fullName>
    </submittedName>
</protein>
<dbReference type="RefSeq" id="XP_005848679.1">
    <property type="nucleotide sequence ID" value="XM_005848617.1"/>
</dbReference>
<dbReference type="Proteomes" id="UP000008141">
    <property type="component" value="Unassembled WGS sequence"/>
</dbReference>
<dbReference type="GO" id="GO:0005794">
    <property type="term" value="C:Golgi apparatus"/>
    <property type="evidence" value="ECO:0007669"/>
    <property type="project" value="TreeGrafter"/>
</dbReference>
<gene>
    <name evidence="3" type="ORF">CHLNCDRAFT_144270</name>
</gene>
<dbReference type="Gene3D" id="1.10.287.1490">
    <property type="match status" value="1"/>
</dbReference>
<dbReference type="AlphaFoldDB" id="E1ZCB2"/>
<dbReference type="OrthoDB" id="10678180at2759"/>
<evidence type="ECO:0000313" key="4">
    <source>
        <dbReference type="Proteomes" id="UP000008141"/>
    </source>
</evidence>
<feature type="region of interest" description="Disordered" evidence="2">
    <location>
        <begin position="862"/>
        <end position="953"/>
    </location>
</feature>
<dbReference type="EMBL" id="GL433841">
    <property type="protein sequence ID" value="EFN56577.1"/>
    <property type="molecule type" value="Genomic_DNA"/>
</dbReference>
<feature type="region of interest" description="Disordered" evidence="2">
    <location>
        <begin position="280"/>
        <end position="342"/>
    </location>
</feature>
<feature type="compositionally biased region" description="Low complexity" evidence="2">
    <location>
        <begin position="891"/>
        <end position="910"/>
    </location>
</feature>
<organism evidence="4">
    <name type="scientific">Chlorella variabilis</name>
    <name type="common">Green alga</name>
    <dbReference type="NCBI Taxonomy" id="554065"/>
    <lineage>
        <taxon>Eukaryota</taxon>
        <taxon>Viridiplantae</taxon>
        <taxon>Chlorophyta</taxon>
        <taxon>core chlorophytes</taxon>
        <taxon>Trebouxiophyceae</taxon>
        <taxon>Chlorellales</taxon>
        <taxon>Chlorellaceae</taxon>
        <taxon>Chlorella clade</taxon>
        <taxon>Chlorella</taxon>
    </lineage>
</organism>
<evidence type="ECO:0000256" key="1">
    <source>
        <dbReference type="SAM" id="Coils"/>
    </source>
</evidence>
<evidence type="ECO:0000256" key="2">
    <source>
        <dbReference type="SAM" id="MobiDB-lite"/>
    </source>
</evidence>
<feature type="coiled-coil region" evidence="1">
    <location>
        <begin position="495"/>
        <end position="782"/>
    </location>
</feature>
<dbReference type="PANTHER" id="PTHR19327:SF0">
    <property type="entry name" value="GOLGIN SUBFAMILY A MEMBER 4"/>
    <property type="match status" value="1"/>
</dbReference>
<name>E1ZCB2_CHLVA</name>
<sequence length="986" mass="105752">MSGTDFLRSIQAELERSKASVPGATAPRGTWPIGTPDSSARQQHTSLLVTPASRHAGGRLTPQPNPSILGGYERRLEAEAGYSFRSSPLTATSGRPAAAAGAAPAAVLSSHAGVVTTRFTPRDPSPFRGAGGSSFHGTAAAGGSRRPASAAAGAGIGSPLKKPSLLEQHMLAQQAPAAQAKAIAASAAAAGSPFYRPSPAAAKLAGSGALADGTSPRRATLQEQLRQLQLDCSRTAAQNSTAVASSAAATLLARPSSQLQMQQDFRIRAYPGSSAAPAVAQAARPAAPGTEAASSGGGSPARAAVAAVEELQQQEQAADWRPSSAASSPAGKRLAAEQAAGDSPRGTIVLLSRINELEAQLQLERMKSQEAAAAAEGLQEQCDQLQQRAAQQAGAVEAAHLRAAEAEARATEAMQEAAALRGDVQRRQSVHSDSIDSIARMQAVGQVQRQENEELRQRVAQLSEAWDQENAHVTRLQHQLQDMLATAGSSESQVAERLRRAEEEWEQRLQEVRQQAQEEQRELASRCQMLAIEKVAQEQAARQAAARQQAAEERCAVAEQRWRQLAADMDAVAADSEGQDQQLLAARQQAEAAGDAVRQLRRQLQEQQQHCEGLEAALAGEQERSSSIAARAETAEAAQHGLGSHVKATHTQMKRLQDQLAGAQRQCRQLQDENEELRQAHTTSQASYEHQLTSMQGRLAEMEQERDQLRQHLAKATADFEAQLQASGQHRQQVAALQQAALSAQVQREALESRLAQLECQLQEARQAAAAAEDRLAKAGRNGSGASPLRDVVTGLRMELQEKDLQLMQACRTLRRMHEDLSRERGKAQELQKQAVELDDLQRDSSDAFSLRQQLAAAQHAEAQARREVQQLRKQAAAPASHANSQEDGGDMSPRSSSSSGMSGGASPARHGASRAAPGRLDAATRELQAARQEIERLKGERDRVRGELEERDTEVMQLQGQLVMLQQQVKDEDNWLSPLPDPYDR</sequence>
<dbReference type="KEGG" id="cvr:CHLNCDRAFT_144270"/>
<dbReference type="GO" id="GO:0031267">
    <property type="term" value="F:small GTPase binding"/>
    <property type="evidence" value="ECO:0007669"/>
    <property type="project" value="TreeGrafter"/>
</dbReference>
<feature type="coiled-coil region" evidence="1">
    <location>
        <begin position="354"/>
        <end position="465"/>
    </location>
</feature>
<dbReference type="InParanoid" id="E1ZCB2"/>
<feature type="region of interest" description="Disordered" evidence="2">
    <location>
        <begin position="15"/>
        <end position="70"/>
    </location>
</feature>
<feature type="compositionally biased region" description="Low complexity" evidence="2">
    <location>
        <begin position="139"/>
        <end position="159"/>
    </location>
</feature>
<feature type="compositionally biased region" description="Basic and acidic residues" evidence="2">
    <location>
        <begin position="933"/>
        <end position="949"/>
    </location>
</feature>
<feature type="compositionally biased region" description="Polar residues" evidence="2">
    <location>
        <begin position="36"/>
        <end position="48"/>
    </location>
</feature>
<dbReference type="SUPFAM" id="SSF57997">
    <property type="entry name" value="Tropomyosin"/>
    <property type="match status" value="1"/>
</dbReference>
<dbReference type="PANTHER" id="PTHR19327">
    <property type="entry name" value="GOLGIN"/>
    <property type="match status" value="1"/>
</dbReference>
<evidence type="ECO:0000313" key="3">
    <source>
        <dbReference type="EMBL" id="EFN56577.1"/>
    </source>
</evidence>
<feature type="compositionally biased region" description="Low complexity" evidence="2">
    <location>
        <begin position="280"/>
        <end position="317"/>
    </location>
</feature>
<reference evidence="3 4" key="1">
    <citation type="journal article" date="2010" name="Plant Cell">
        <title>The Chlorella variabilis NC64A genome reveals adaptation to photosymbiosis, coevolution with viruses, and cryptic sex.</title>
        <authorList>
            <person name="Blanc G."/>
            <person name="Duncan G."/>
            <person name="Agarkova I."/>
            <person name="Borodovsky M."/>
            <person name="Gurnon J."/>
            <person name="Kuo A."/>
            <person name="Lindquist E."/>
            <person name="Lucas S."/>
            <person name="Pangilinan J."/>
            <person name="Polle J."/>
            <person name="Salamov A."/>
            <person name="Terry A."/>
            <person name="Yamada T."/>
            <person name="Dunigan D.D."/>
            <person name="Grigoriev I.V."/>
            <person name="Claverie J.M."/>
            <person name="Van Etten J.L."/>
        </authorList>
    </citation>
    <scope>NUCLEOTIDE SEQUENCE [LARGE SCALE GENOMIC DNA]</scope>
    <source>
        <strain evidence="3 4">NC64A</strain>
    </source>
</reference>
<dbReference type="GO" id="GO:0048193">
    <property type="term" value="P:Golgi vesicle transport"/>
    <property type="evidence" value="ECO:0007669"/>
    <property type="project" value="TreeGrafter"/>
</dbReference>
<keyword evidence="1" id="KW-0175">Coiled coil</keyword>
<dbReference type="OMA" id="FRIRAYP"/>
<dbReference type="GeneID" id="17356250"/>
<proteinExistence type="predicted"/>
<accession>E1ZCB2</accession>